<dbReference type="InterPro" id="IPR008258">
    <property type="entry name" value="Transglycosylase_SLT_dom_1"/>
</dbReference>
<keyword evidence="5" id="KW-1185">Reference proteome</keyword>
<evidence type="ECO:0000313" key="4">
    <source>
        <dbReference type="EMBL" id="QOS41111.1"/>
    </source>
</evidence>
<dbReference type="Gene3D" id="3.10.350.10">
    <property type="entry name" value="LysM domain"/>
    <property type="match status" value="1"/>
</dbReference>
<dbReference type="RefSeq" id="WP_184652414.1">
    <property type="nucleotide sequence ID" value="NZ_JACHFR010000002.1"/>
</dbReference>
<dbReference type="InterPro" id="IPR036779">
    <property type="entry name" value="LysM_dom_sf"/>
</dbReference>
<gene>
    <name evidence="4" type="ORF">DYE49_11895</name>
    <name evidence="3" type="ORF">HNP77_001346</name>
</gene>
<comment type="similarity">
    <text evidence="1">Belongs to the transglycosylase Slt family.</text>
</comment>
<proteinExistence type="inferred from homology"/>
<evidence type="ECO:0000313" key="5">
    <source>
        <dbReference type="Proteomes" id="UP000578697"/>
    </source>
</evidence>
<dbReference type="SUPFAM" id="SSF54106">
    <property type="entry name" value="LysM domain"/>
    <property type="match status" value="1"/>
</dbReference>
<protein>
    <submittedName>
        <fullName evidence="4">LysM peptidoglycan-binding domain-containing protein</fullName>
    </submittedName>
    <submittedName>
        <fullName evidence="3">Membrane-bound lytic murein transglycosylase D</fullName>
    </submittedName>
</protein>
<reference evidence="3 5" key="2">
    <citation type="submission" date="2020-08" db="EMBL/GenBank/DDBJ databases">
        <title>Genomic Encyclopedia of Type Strains, Phase IV (KMG-IV): sequencing the most valuable type-strain genomes for metagenomic binning, comparative biology and taxonomic classification.</title>
        <authorList>
            <person name="Goeker M."/>
        </authorList>
    </citation>
    <scope>NUCLEOTIDE SEQUENCE [LARGE SCALE GENOMIC DNA]</scope>
    <source>
        <strain evidence="3 5">DSM 103679</strain>
    </source>
</reference>
<reference evidence="4 6" key="1">
    <citation type="submission" date="2018-08" db="EMBL/GenBank/DDBJ databases">
        <title>The first complete genome of Treponema rectale (CHPAT), a commensal spirochete of the bovine rectum.</title>
        <authorList>
            <person name="Staton G.J."/>
            <person name="Clegg S.R."/>
            <person name="Carter S.D."/>
            <person name="Radford A.D."/>
            <person name="Darby A."/>
            <person name="Hall N."/>
            <person name="Birtles R.J."/>
            <person name="Evans N.J."/>
        </authorList>
    </citation>
    <scope>NUCLEOTIDE SEQUENCE [LARGE SCALE GENOMIC DNA]</scope>
    <source>
        <strain evidence="4 6">CHPA</strain>
    </source>
</reference>
<evidence type="ECO:0000313" key="6">
    <source>
        <dbReference type="Proteomes" id="UP000593591"/>
    </source>
</evidence>
<dbReference type="CDD" id="cd00118">
    <property type="entry name" value="LysM"/>
    <property type="match status" value="1"/>
</dbReference>
<dbReference type="CDD" id="cd16894">
    <property type="entry name" value="MltD-like"/>
    <property type="match status" value="1"/>
</dbReference>
<dbReference type="EMBL" id="CP031517">
    <property type="protein sequence ID" value="QOS41111.1"/>
    <property type="molecule type" value="Genomic_DNA"/>
</dbReference>
<dbReference type="Proteomes" id="UP000593591">
    <property type="component" value="Chromosome"/>
</dbReference>
<name>A0A840SB49_9SPIR</name>
<evidence type="ECO:0000256" key="1">
    <source>
        <dbReference type="ARBA" id="ARBA00007734"/>
    </source>
</evidence>
<dbReference type="SUPFAM" id="SSF53955">
    <property type="entry name" value="Lysozyme-like"/>
    <property type="match status" value="1"/>
</dbReference>
<dbReference type="PANTHER" id="PTHR37423:SF2">
    <property type="entry name" value="MEMBRANE-BOUND LYTIC MUREIN TRANSGLYCOSYLASE C"/>
    <property type="match status" value="1"/>
</dbReference>
<organism evidence="3 5">
    <name type="scientific">Treponema rectale</name>
    <dbReference type="NCBI Taxonomy" id="744512"/>
    <lineage>
        <taxon>Bacteria</taxon>
        <taxon>Pseudomonadati</taxon>
        <taxon>Spirochaetota</taxon>
        <taxon>Spirochaetia</taxon>
        <taxon>Spirochaetales</taxon>
        <taxon>Treponemataceae</taxon>
        <taxon>Treponema</taxon>
    </lineage>
</organism>
<dbReference type="Pfam" id="PF01464">
    <property type="entry name" value="SLT"/>
    <property type="match status" value="1"/>
</dbReference>
<dbReference type="AlphaFoldDB" id="A0A840SB49"/>
<accession>A0A840SB49</accession>
<dbReference type="SMART" id="SM00257">
    <property type="entry name" value="LysM"/>
    <property type="match status" value="1"/>
</dbReference>
<dbReference type="Pfam" id="PF01476">
    <property type="entry name" value="LysM"/>
    <property type="match status" value="1"/>
</dbReference>
<feature type="domain" description="LysM" evidence="2">
    <location>
        <begin position="351"/>
        <end position="395"/>
    </location>
</feature>
<sequence length="399" mass="45397">MVHKKEAFLLSILAFTQIKLFSQNLEPVLEEELPPLQEMVEDLTQTLQKAAEVLPEQKQEAEPDEEYTKIYTVVPEAKRYSVGLSGMNHSLTKKFRTQYLKDTGKAQLTAILYDSLPYRPYIRQQLKAKKMPMIIQYLPIIESNYKTTAVSRTGATGLWQFMTNSMSPFLKKNTWYDERLDPWKETDAALSKLLDNYKMFHNWELSLAAYNMGAGAMKRILKKHPGKDFWYLAEHGYLPAQTRDYVPKLIAVADVIENAEYYGVLEIGIADKAIETHAVEKYEYVTVAGMISLEQISKLTGIERSVLDFLNPSLLKKCTPAGEKYSLRVPSGTSEKAAEALKKADIATDALIYIVKKGDSLWSISRSYGLTVDDLCRANNIKEISILRINQKLVIPVFK</sequence>
<dbReference type="InterPro" id="IPR023346">
    <property type="entry name" value="Lysozyme-like_dom_sf"/>
</dbReference>
<dbReference type="Gene3D" id="1.10.530.10">
    <property type="match status" value="1"/>
</dbReference>
<dbReference type="Proteomes" id="UP000578697">
    <property type="component" value="Unassembled WGS sequence"/>
</dbReference>
<dbReference type="PROSITE" id="PS51782">
    <property type="entry name" value="LYSM"/>
    <property type="match status" value="1"/>
</dbReference>
<dbReference type="EMBL" id="JACHFR010000002">
    <property type="protein sequence ID" value="MBB5218977.1"/>
    <property type="molecule type" value="Genomic_DNA"/>
</dbReference>
<evidence type="ECO:0000259" key="2">
    <source>
        <dbReference type="PROSITE" id="PS51782"/>
    </source>
</evidence>
<dbReference type="PANTHER" id="PTHR37423">
    <property type="entry name" value="SOLUBLE LYTIC MUREIN TRANSGLYCOSYLASE-RELATED"/>
    <property type="match status" value="1"/>
</dbReference>
<dbReference type="InterPro" id="IPR018392">
    <property type="entry name" value="LysM"/>
</dbReference>
<evidence type="ECO:0000313" key="3">
    <source>
        <dbReference type="EMBL" id="MBB5218977.1"/>
    </source>
</evidence>
<dbReference type="KEGG" id="trc:DYE49_11895"/>